<dbReference type="Pfam" id="PF00271">
    <property type="entry name" value="Helicase_C"/>
    <property type="match status" value="1"/>
</dbReference>
<evidence type="ECO:0000259" key="2">
    <source>
        <dbReference type="PROSITE" id="PS51194"/>
    </source>
</evidence>
<name>A0A2A4GV52_9STAP</name>
<evidence type="ECO:0000313" key="3">
    <source>
        <dbReference type="EMBL" id="PCF54128.1"/>
    </source>
</evidence>
<proteinExistence type="predicted"/>
<keyword evidence="3" id="KW-0347">Helicase</keyword>
<dbReference type="AlphaFoldDB" id="A0A2A4GV52"/>
<evidence type="ECO:0000259" key="1">
    <source>
        <dbReference type="PROSITE" id="PS51192"/>
    </source>
</evidence>
<gene>
    <name evidence="3" type="ORF">B5C08_11275</name>
</gene>
<dbReference type="InterPro" id="IPR001650">
    <property type="entry name" value="Helicase_C-like"/>
</dbReference>
<dbReference type="EMBL" id="MWUU01000018">
    <property type="protein sequence ID" value="PCF54128.1"/>
    <property type="molecule type" value="Genomic_DNA"/>
</dbReference>
<comment type="caution">
    <text evidence="3">The sequence shown here is derived from an EMBL/GenBank/DDBJ whole genome shotgun (WGS) entry which is preliminary data.</text>
</comment>
<dbReference type="PANTHER" id="PTHR47396">
    <property type="entry name" value="TYPE I RESTRICTION ENZYME ECOKI R PROTEIN"/>
    <property type="match status" value="1"/>
</dbReference>
<dbReference type="InterPro" id="IPR006935">
    <property type="entry name" value="Helicase/UvrB_N"/>
</dbReference>
<dbReference type="PROSITE" id="PS51194">
    <property type="entry name" value="HELICASE_CTER"/>
    <property type="match status" value="1"/>
</dbReference>
<accession>A0A2A4GV52</accession>
<sequence length="406" mass="46583">MSEVARRATNKGNRVLFCVHRIELVNQIKNTFRLNNVDMDLCRVGMVQTIKNRVKRGAEPEPSIILVDEAHHSLAKTYLDIFEAFPDAYVFGFSATPCRLNGRGFTDVFTDLIPGKTVKWLIDNKRLAPFKYYSVNLLDANQLKTASTGDYRADSITNAMKTTIYGDAVENYKKFADGKKTIIYTHNVESSKQVAEKFNQSGYKALQVDGKTPKSERDAAMDKFRNNEVNILVNAELYGEGVDVPDCHCVILLRPTKSLTLFIQQTMRAMRYQENKTAIIIDHVGNYLTHGLPTTEHDWHEHFKGVDKKKREENTVMAKQCPKCFSVVASTHSECPYCGHEWQMEEQELQQDSETELEEITEETFIKLNFKEPKDCKSMKELYELAESLNYKRGWAYYQGKHLGLI</sequence>
<reference evidence="3 4" key="1">
    <citation type="journal article" date="2017" name="PLoS ONE">
        <title>Development of a real-time PCR for detection of Staphylococcus pseudintermedius using a novel automated comparison of whole-genome sequences.</title>
        <authorList>
            <person name="Verstappen K.M."/>
            <person name="Huijbregts L."/>
            <person name="Spaninks M."/>
            <person name="Wagenaar J.A."/>
            <person name="Fluit A.C."/>
            <person name="Duim B."/>
        </authorList>
    </citation>
    <scope>NUCLEOTIDE SEQUENCE [LARGE SCALE GENOMIC DNA]</scope>
    <source>
        <strain evidence="3 4">215070706401-1</strain>
    </source>
</reference>
<dbReference type="SMART" id="SM00490">
    <property type="entry name" value="HELICc"/>
    <property type="match status" value="1"/>
</dbReference>
<keyword evidence="3" id="KW-0547">Nucleotide-binding</keyword>
<dbReference type="GO" id="GO:0000403">
    <property type="term" value="F:Y-form DNA binding"/>
    <property type="evidence" value="ECO:0007669"/>
    <property type="project" value="TreeGrafter"/>
</dbReference>
<feature type="domain" description="Helicase C-terminal" evidence="2">
    <location>
        <begin position="167"/>
        <end position="314"/>
    </location>
</feature>
<dbReference type="InterPro" id="IPR027417">
    <property type="entry name" value="P-loop_NTPase"/>
</dbReference>
<dbReference type="GO" id="GO:0061749">
    <property type="term" value="F:forked DNA-dependent helicase activity"/>
    <property type="evidence" value="ECO:0007669"/>
    <property type="project" value="TreeGrafter"/>
</dbReference>
<dbReference type="SUPFAM" id="SSF52540">
    <property type="entry name" value="P-loop containing nucleoside triphosphate hydrolases"/>
    <property type="match status" value="1"/>
</dbReference>
<keyword evidence="3" id="KW-0378">Hydrolase</keyword>
<dbReference type="InterPro" id="IPR050742">
    <property type="entry name" value="Helicase_Restrict-Modif_Enz"/>
</dbReference>
<dbReference type="GO" id="GO:0036121">
    <property type="term" value="F:double-stranded DNA helicase activity"/>
    <property type="evidence" value="ECO:0007669"/>
    <property type="project" value="TreeGrafter"/>
</dbReference>
<dbReference type="PROSITE" id="PS51192">
    <property type="entry name" value="HELICASE_ATP_BIND_1"/>
    <property type="match status" value="1"/>
</dbReference>
<dbReference type="InterPro" id="IPR014001">
    <property type="entry name" value="Helicase_ATP-bd"/>
</dbReference>
<dbReference type="GO" id="GO:0005524">
    <property type="term" value="F:ATP binding"/>
    <property type="evidence" value="ECO:0007669"/>
    <property type="project" value="InterPro"/>
</dbReference>
<organism evidence="3 4">
    <name type="scientific">Staphylococcus delphini</name>
    <dbReference type="NCBI Taxonomy" id="53344"/>
    <lineage>
        <taxon>Bacteria</taxon>
        <taxon>Bacillati</taxon>
        <taxon>Bacillota</taxon>
        <taxon>Bacilli</taxon>
        <taxon>Bacillales</taxon>
        <taxon>Staphylococcaceae</taxon>
        <taxon>Staphylococcus</taxon>
        <taxon>Staphylococcus intermedius group</taxon>
    </lineage>
</organism>
<evidence type="ECO:0000313" key="4">
    <source>
        <dbReference type="Proteomes" id="UP000218335"/>
    </source>
</evidence>
<dbReference type="Proteomes" id="UP000218335">
    <property type="component" value="Unassembled WGS sequence"/>
</dbReference>
<dbReference type="PANTHER" id="PTHR47396:SF1">
    <property type="entry name" value="ATP-DEPENDENT HELICASE IRC3-RELATED"/>
    <property type="match status" value="1"/>
</dbReference>
<dbReference type="Pfam" id="PF04851">
    <property type="entry name" value="ResIII"/>
    <property type="match status" value="1"/>
</dbReference>
<dbReference type="Gene3D" id="3.40.50.300">
    <property type="entry name" value="P-loop containing nucleotide triphosphate hydrolases"/>
    <property type="match status" value="2"/>
</dbReference>
<feature type="domain" description="Helicase ATP-binding" evidence="1">
    <location>
        <begin position="1"/>
        <end position="115"/>
    </location>
</feature>
<keyword evidence="3" id="KW-0067">ATP-binding</keyword>
<dbReference type="GO" id="GO:0016787">
    <property type="term" value="F:hydrolase activity"/>
    <property type="evidence" value="ECO:0007669"/>
    <property type="project" value="InterPro"/>
</dbReference>
<dbReference type="RefSeq" id="WP_096638151.1">
    <property type="nucleotide sequence ID" value="NZ_MWUU01000018.1"/>
</dbReference>
<protein>
    <submittedName>
        <fullName evidence="3">Helicase</fullName>
    </submittedName>
</protein>